<proteinExistence type="predicted"/>
<dbReference type="RefSeq" id="WP_200225760.1">
    <property type="nucleotide sequence ID" value="NZ_CP067016.1"/>
</dbReference>
<dbReference type="AlphaFoldDB" id="A0A7T7UT90"/>
<sequence length="51" mass="5842">MKDIAFDNFVSSNTVARILAKFDNSFNVDFNLLPKHLCFDEFKSTRDAKGL</sequence>
<evidence type="ECO:0008006" key="3">
    <source>
        <dbReference type="Google" id="ProtNLM"/>
    </source>
</evidence>
<evidence type="ECO:0000313" key="1">
    <source>
        <dbReference type="EMBL" id="QQN55702.1"/>
    </source>
</evidence>
<dbReference type="EMBL" id="CP067016">
    <property type="protein sequence ID" value="QQN55702.1"/>
    <property type="molecule type" value="Genomic_DNA"/>
</dbReference>
<reference evidence="1 2" key="1">
    <citation type="submission" date="2020-12" db="EMBL/GenBank/DDBJ databases">
        <title>FDA dAtabase for Regulatory Grade micrObial Sequences (FDA-ARGOS): Supporting development and validation of Infectious Disease Dx tests.</title>
        <authorList>
            <person name="Sproer C."/>
            <person name="Gronow S."/>
            <person name="Severitt S."/>
            <person name="Schroder I."/>
            <person name="Tallon L."/>
            <person name="Sadzewicz L."/>
            <person name="Zhao X."/>
            <person name="Boylan J."/>
            <person name="Ott S."/>
            <person name="Bowen H."/>
            <person name="Vavikolanu K."/>
            <person name="Mehta A."/>
            <person name="Aluvathingal J."/>
            <person name="Nadendla S."/>
            <person name="Lowell S."/>
            <person name="Myers T."/>
            <person name="Yan Y."/>
            <person name="Sichtig H."/>
        </authorList>
    </citation>
    <scope>NUCLEOTIDE SEQUENCE [LARGE SCALE GENOMIC DNA]</scope>
    <source>
        <strain evidence="1 2">FDAARGOS_989</strain>
    </source>
</reference>
<keyword evidence="2" id="KW-1185">Reference proteome</keyword>
<name>A0A7T7UT90_9FIRM</name>
<accession>A0A7T7UT90</accession>
<protein>
    <recommendedName>
        <fullName evidence="3">Transposase</fullName>
    </recommendedName>
</protein>
<organism evidence="1 2">
    <name type="scientific">Anaerococcus obesiensis</name>
    <dbReference type="NCBI Taxonomy" id="1287640"/>
    <lineage>
        <taxon>Bacteria</taxon>
        <taxon>Bacillati</taxon>
        <taxon>Bacillota</taxon>
        <taxon>Tissierellia</taxon>
        <taxon>Tissierellales</taxon>
        <taxon>Peptoniphilaceae</taxon>
        <taxon>Anaerococcus</taxon>
    </lineage>
</organism>
<dbReference type="KEGG" id="aob:I6H46_07455"/>
<evidence type="ECO:0000313" key="2">
    <source>
        <dbReference type="Proteomes" id="UP000595871"/>
    </source>
</evidence>
<gene>
    <name evidence="1" type="ORF">I6H46_07455</name>
</gene>
<dbReference type="Proteomes" id="UP000595871">
    <property type="component" value="Chromosome"/>
</dbReference>